<evidence type="ECO:0000313" key="1">
    <source>
        <dbReference type="EMBL" id="NYF87993.1"/>
    </source>
</evidence>
<gene>
    <name evidence="1" type="ORF">HDF08_000060</name>
</gene>
<name>A0A852V4V9_9BACT</name>
<comment type="caution">
    <text evidence="1">The sequence shown here is derived from an EMBL/GenBank/DDBJ whole genome shotgun (WGS) entry which is preliminary data.</text>
</comment>
<dbReference type="EMBL" id="JACCCU010000001">
    <property type="protein sequence ID" value="NYF87993.1"/>
    <property type="molecule type" value="Genomic_DNA"/>
</dbReference>
<dbReference type="Proteomes" id="UP000564385">
    <property type="component" value="Unassembled WGS sequence"/>
</dbReference>
<sequence length="105" mass="11630">MLIYPAYLQEEDRRPRDASGFLDIPILKSAPPTFLVQAEDDTAGVGNSLGEYLALVKEKIRAEMHLYAVGGHGYGLRPTEAEVTHWTTPATSWLKKLEFVKSGTP</sequence>
<accession>A0A852V4V9</accession>
<proteinExistence type="predicted"/>
<dbReference type="SUPFAM" id="SSF53474">
    <property type="entry name" value="alpha/beta-Hydrolases"/>
    <property type="match status" value="1"/>
</dbReference>
<dbReference type="Gene3D" id="3.40.50.1820">
    <property type="entry name" value="alpha/beta hydrolase"/>
    <property type="match status" value="1"/>
</dbReference>
<dbReference type="AlphaFoldDB" id="A0A852V4V9"/>
<dbReference type="InterPro" id="IPR029058">
    <property type="entry name" value="AB_hydrolase_fold"/>
</dbReference>
<protein>
    <submittedName>
        <fullName evidence="1">Acetyl esterase/lipase</fullName>
    </submittedName>
</protein>
<organism evidence="1 2">
    <name type="scientific">Tunturiibacter lichenicola</name>
    <dbReference type="NCBI Taxonomy" id="2051959"/>
    <lineage>
        <taxon>Bacteria</taxon>
        <taxon>Pseudomonadati</taxon>
        <taxon>Acidobacteriota</taxon>
        <taxon>Terriglobia</taxon>
        <taxon>Terriglobales</taxon>
        <taxon>Acidobacteriaceae</taxon>
        <taxon>Tunturiibacter</taxon>
    </lineage>
</organism>
<reference evidence="1 2" key="1">
    <citation type="submission" date="2020-07" db="EMBL/GenBank/DDBJ databases">
        <title>Genomic Encyclopedia of Type Strains, Phase IV (KMG-V): Genome sequencing to study the core and pangenomes of soil and plant-associated prokaryotes.</title>
        <authorList>
            <person name="Whitman W."/>
        </authorList>
    </citation>
    <scope>NUCLEOTIDE SEQUENCE [LARGE SCALE GENOMIC DNA]</scope>
    <source>
        <strain evidence="1 2">M8UP22</strain>
    </source>
</reference>
<evidence type="ECO:0000313" key="2">
    <source>
        <dbReference type="Proteomes" id="UP000564385"/>
    </source>
</evidence>